<keyword evidence="1 3" id="KW-0853">WD repeat</keyword>
<keyword evidence="5" id="KW-1133">Transmembrane helix</keyword>
<organism evidence="7 8">
    <name type="scientific">Fulvivirga marina</name>
    <dbReference type="NCBI Taxonomy" id="2494733"/>
    <lineage>
        <taxon>Bacteria</taxon>
        <taxon>Pseudomonadati</taxon>
        <taxon>Bacteroidota</taxon>
        <taxon>Cytophagia</taxon>
        <taxon>Cytophagales</taxon>
        <taxon>Fulvivirgaceae</taxon>
        <taxon>Fulvivirga</taxon>
    </lineage>
</organism>
<dbReference type="Pfam" id="PF20703">
    <property type="entry name" value="nSTAND1"/>
    <property type="match status" value="1"/>
</dbReference>
<feature type="compositionally biased region" description="Basic and acidic residues" evidence="4">
    <location>
        <begin position="554"/>
        <end position="591"/>
    </location>
</feature>
<dbReference type="PROSITE" id="PS50294">
    <property type="entry name" value="WD_REPEATS_REGION"/>
    <property type="match status" value="2"/>
</dbReference>
<dbReference type="AlphaFoldDB" id="A0A937FWF7"/>
<dbReference type="PROSITE" id="PS50082">
    <property type="entry name" value="WD_REPEATS_2"/>
    <property type="match status" value="3"/>
</dbReference>
<dbReference type="Proteomes" id="UP000614216">
    <property type="component" value="Unassembled WGS sequence"/>
</dbReference>
<evidence type="ECO:0000256" key="2">
    <source>
        <dbReference type="ARBA" id="ARBA00022737"/>
    </source>
</evidence>
<dbReference type="SUPFAM" id="SSF50978">
    <property type="entry name" value="WD40 repeat-like"/>
    <property type="match status" value="1"/>
</dbReference>
<keyword evidence="2" id="KW-0677">Repeat</keyword>
<dbReference type="InterPro" id="IPR049052">
    <property type="entry name" value="nSTAND1"/>
</dbReference>
<dbReference type="RefSeq" id="WP_202855448.1">
    <property type="nucleotide sequence ID" value="NZ_JAEUGD010000019.1"/>
</dbReference>
<evidence type="ECO:0000313" key="8">
    <source>
        <dbReference type="Proteomes" id="UP000614216"/>
    </source>
</evidence>
<evidence type="ECO:0000259" key="6">
    <source>
        <dbReference type="Pfam" id="PF20703"/>
    </source>
</evidence>
<protein>
    <submittedName>
        <fullName evidence="7">High-affnity carbon uptake protein Hat/HatR</fullName>
    </submittedName>
</protein>
<dbReference type="InterPro" id="IPR015943">
    <property type="entry name" value="WD40/YVTN_repeat-like_dom_sf"/>
</dbReference>
<proteinExistence type="predicted"/>
<evidence type="ECO:0000256" key="1">
    <source>
        <dbReference type="ARBA" id="ARBA00022574"/>
    </source>
</evidence>
<feature type="transmembrane region" description="Helical" evidence="5">
    <location>
        <begin position="508"/>
        <end position="529"/>
    </location>
</feature>
<feature type="repeat" description="WD" evidence="3">
    <location>
        <begin position="715"/>
        <end position="756"/>
    </location>
</feature>
<comment type="caution">
    <text evidence="7">The sequence shown here is derived from an EMBL/GenBank/DDBJ whole genome shotgun (WGS) entry which is preliminary data.</text>
</comment>
<keyword evidence="8" id="KW-1185">Reference proteome</keyword>
<evidence type="ECO:0000256" key="4">
    <source>
        <dbReference type="SAM" id="MobiDB-lite"/>
    </source>
</evidence>
<keyword evidence="5" id="KW-0472">Membrane</keyword>
<reference evidence="7" key="1">
    <citation type="submission" date="2021-01" db="EMBL/GenBank/DDBJ databases">
        <title>Fulvivirga kasyanovii gen. nov., sp nov., a novel member of the phylum Bacteroidetes isolated from seawater in a mussel farm.</title>
        <authorList>
            <person name="Zhao L.-H."/>
            <person name="Wang Z.-J."/>
        </authorList>
    </citation>
    <scope>NUCLEOTIDE SEQUENCE</scope>
    <source>
        <strain evidence="7">29W222</strain>
    </source>
</reference>
<sequence length="1054" mass="119240">MSDIAEEKFNLTPRSTTTSVNPFPGLRPFKIEESHLFFGREGQSDEVLLKLSKHRFVGVIGPSGSGKSSFIYCGVLPILYGGFLTDTSPDWEVIVTRPGAGPIENLAESLLQSDPTYWVADVEEKKIKKTIVTTLLRSSSLGLVEAVQQSKRTSNKNYLILVDQFEELFRFKDSADTGTVNETLAFVNLLIEAINYVDIPIYVGITMRSDFIGDCAQFPDLTKKINDSHYLIPQMTREQKRRAIEGPVAVGGAKITQRLTQQLLNDLGDNPDQLPILQHALMRTWSYWSNYRDYEGEPVDIKHYEAIGTMSEALSMHANEAYDELNDNQKHICESIFKAITEKRGENFGIRRPTRLGEIAAISGVSEQEVIDVIDKFREPSRSLLTPAHHIELNTKSIIDISHESLMRIWVRLKNWVDDEAEAVQMYLRLSEAASMYQVGKAGLWRPPDLQLALNWQAKHKPTLIWGQRYHPAFERTLVFLEYSKKEFETEQRIKELQQKRRLRNARITALILASATVISIMFLIYAFIQKAEADSERLKAEQNKNEALAQESIAKENEKRAKVNEELARKEQERAEQEKERAETQKERAESALIEAEEQRQRAEAGEALAKNNERLAIDAQKIAEDNAIIANENEKTAIAAKAKADRLRYLAISKAMAIKSTQMRDEQATLKGLLAQQAYIFNTNNEGDKYDHDIYDGLYEALKSLQDPLVKSLGGHDKGIRAIVSNENGNYIYSSDTQGKILRWNLKGVNRVADTLRSNKPGRIIRTLVVSSDNKWLAAGGEFESGNKSPFIELFDLNNPGETPKKISGFEDYVWNLLFTPDNKGLIILDNEGRSIKYSDLTSVREMASVPFRLNDIDLSSDGKWLVGVANNGKVMLYDVKNNFKATEIYSNNTTLSAVAISPVDHVVAIGDESGLIKTFKLFSNEPVKSLIGHISPINDIKFSKDRRFIASASKDKTVRLWNRENLNAQPITLSDHPTWVWTIAFSPDDGQILAGTQETVVRAWPTKIETMADKICEQIDRNMNDEEWKTYVGDDPDLKYERTCENLPSKK</sequence>
<accession>A0A937FWF7</accession>
<evidence type="ECO:0000256" key="3">
    <source>
        <dbReference type="PROSITE-ProRule" id="PRU00221"/>
    </source>
</evidence>
<feature type="repeat" description="WD" evidence="3">
    <location>
        <begin position="933"/>
        <end position="965"/>
    </location>
</feature>
<dbReference type="Gene3D" id="2.130.10.10">
    <property type="entry name" value="YVTN repeat-like/Quinoprotein amine dehydrogenase"/>
    <property type="match status" value="2"/>
</dbReference>
<dbReference type="PANTHER" id="PTHR22847:SF637">
    <property type="entry name" value="WD REPEAT DOMAIN 5B"/>
    <property type="match status" value="1"/>
</dbReference>
<feature type="domain" description="Novel STAND NTPase 1" evidence="6">
    <location>
        <begin position="22"/>
        <end position="438"/>
    </location>
</feature>
<keyword evidence="5" id="KW-0812">Transmembrane</keyword>
<feature type="region of interest" description="Disordered" evidence="4">
    <location>
        <begin position="550"/>
        <end position="592"/>
    </location>
</feature>
<evidence type="ECO:0000313" key="7">
    <source>
        <dbReference type="EMBL" id="MBL6445902.1"/>
    </source>
</evidence>
<dbReference type="InterPro" id="IPR001680">
    <property type="entry name" value="WD40_rpt"/>
</dbReference>
<dbReference type="InterPro" id="IPR036322">
    <property type="entry name" value="WD40_repeat_dom_sf"/>
</dbReference>
<name>A0A937FWF7_9BACT</name>
<dbReference type="PANTHER" id="PTHR22847">
    <property type="entry name" value="WD40 REPEAT PROTEIN"/>
    <property type="match status" value="1"/>
</dbReference>
<feature type="repeat" description="WD" evidence="3">
    <location>
        <begin position="976"/>
        <end position="1007"/>
    </location>
</feature>
<dbReference type="SUPFAM" id="SSF52540">
    <property type="entry name" value="P-loop containing nucleoside triphosphate hydrolases"/>
    <property type="match status" value="1"/>
</dbReference>
<dbReference type="SMART" id="SM00320">
    <property type="entry name" value="WD40"/>
    <property type="match status" value="6"/>
</dbReference>
<evidence type="ECO:0000256" key="5">
    <source>
        <dbReference type="SAM" id="Phobius"/>
    </source>
</evidence>
<dbReference type="Pfam" id="PF00400">
    <property type="entry name" value="WD40"/>
    <property type="match status" value="3"/>
</dbReference>
<dbReference type="EMBL" id="JAEUGD010000019">
    <property type="protein sequence ID" value="MBL6445902.1"/>
    <property type="molecule type" value="Genomic_DNA"/>
</dbReference>
<dbReference type="InterPro" id="IPR027417">
    <property type="entry name" value="P-loop_NTPase"/>
</dbReference>
<gene>
    <name evidence="7" type="ORF">JMN32_06260</name>
</gene>